<dbReference type="Proteomes" id="UP000550501">
    <property type="component" value="Unassembled WGS sequence"/>
</dbReference>
<evidence type="ECO:0000313" key="2">
    <source>
        <dbReference type="Proteomes" id="UP000550501"/>
    </source>
</evidence>
<dbReference type="AlphaFoldDB" id="A0A839QDV4"/>
<keyword evidence="2" id="KW-1185">Reference proteome</keyword>
<evidence type="ECO:0000313" key="1">
    <source>
        <dbReference type="EMBL" id="MBB2992366.1"/>
    </source>
</evidence>
<proteinExistence type="predicted"/>
<dbReference type="RefSeq" id="WP_183471006.1">
    <property type="nucleotide sequence ID" value="NZ_JACHVU010000009.1"/>
</dbReference>
<protein>
    <submittedName>
        <fullName evidence="1">Uncharacterized protein</fullName>
    </submittedName>
</protein>
<comment type="caution">
    <text evidence="1">The sequence shown here is derived from an EMBL/GenBank/DDBJ whole genome shotgun (WGS) entry which is preliminary data.</text>
</comment>
<organism evidence="1 2">
    <name type="scientific">Mycolicibacterium iranicum</name>
    <name type="common">Mycobacterium iranicum</name>
    <dbReference type="NCBI Taxonomy" id="912594"/>
    <lineage>
        <taxon>Bacteria</taxon>
        <taxon>Bacillati</taxon>
        <taxon>Actinomycetota</taxon>
        <taxon>Actinomycetes</taxon>
        <taxon>Mycobacteriales</taxon>
        <taxon>Mycobacteriaceae</taxon>
        <taxon>Mycolicibacterium</taxon>
    </lineage>
</organism>
<accession>A0A839QDV4</accession>
<sequence>MSKDVPGFVTAPALHAVGVGAQILRTPEAVFRVFRFISLNGEILNVAMDRDLVEGVRKTAQDLQIAEIEDDQALYDLGITI</sequence>
<dbReference type="EMBL" id="JACHVU010000009">
    <property type="protein sequence ID" value="MBB2992366.1"/>
    <property type="molecule type" value="Genomic_DNA"/>
</dbReference>
<gene>
    <name evidence="1" type="ORF">FHR72_003865</name>
</gene>
<reference evidence="1 2" key="1">
    <citation type="submission" date="2020-08" db="EMBL/GenBank/DDBJ databases">
        <title>The Agave Microbiome: Exploring the role of microbial communities in plant adaptations to desert environments.</title>
        <authorList>
            <person name="Partida-Martinez L.P."/>
        </authorList>
    </citation>
    <scope>NUCLEOTIDE SEQUENCE [LARGE SCALE GENOMIC DNA]</scope>
    <source>
        <strain evidence="1 2">AT2.18</strain>
    </source>
</reference>
<name>A0A839QDV4_MYCIR</name>